<gene>
    <name evidence="2" type="ORF">SMUL_2535</name>
</gene>
<dbReference type="RefSeq" id="WP_025345620.1">
    <property type="nucleotide sequence ID" value="NZ_CP007201.1"/>
</dbReference>
<dbReference type="SUPFAM" id="SSF53448">
    <property type="entry name" value="Nucleotide-diphospho-sugar transferases"/>
    <property type="match status" value="1"/>
</dbReference>
<dbReference type="Pfam" id="PF00535">
    <property type="entry name" value="Glycos_transf_2"/>
    <property type="match status" value="1"/>
</dbReference>
<dbReference type="InterPro" id="IPR029044">
    <property type="entry name" value="Nucleotide-diphossugar_trans"/>
</dbReference>
<dbReference type="KEGG" id="smul:SMUL_2535"/>
<dbReference type="Gene3D" id="3.90.550.10">
    <property type="entry name" value="Spore Coat Polysaccharide Biosynthesis Protein SpsA, Chain A"/>
    <property type="match status" value="1"/>
</dbReference>
<dbReference type="CDD" id="cd04196">
    <property type="entry name" value="GT_2_like_d"/>
    <property type="match status" value="1"/>
</dbReference>
<dbReference type="InterPro" id="IPR001173">
    <property type="entry name" value="Glyco_trans_2-like"/>
</dbReference>
<reference evidence="2 3" key="1">
    <citation type="journal article" date="2014" name="Environ. Microbiol.">
        <title>Insights into organohalide respiration and the versatile catabolism of Sulfurospirillum multivorans gained from comparative genomics and physiological studies.</title>
        <authorList>
            <person name="Goris T."/>
            <person name="Schubert T."/>
            <person name="Gadkari J."/>
            <person name="Wubet T."/>
            <person name="Tarkka M."/>
            <person name="Buscot F."/>
            <person name="Adrian L."/>
            <person name="Diekert G."/>
        </authorList>
    </citation>
    <scope>NUCLEOTIDE SEQUENCE [LARGE SCALE GENOMIC DNA]</scope>
    <source>
        <strain evidence="3">DM 12446 / JCM 15788 / NBRC 109480</strain>
    </source>
</reference>
<evidence type="ECO:0000313" key="2">
    <source>
        <dbReference type="EMBL" id="AHJ13779.1"/>
    </source>
</evidence>
<protein>
    <submittedName>
        <fullName evidence="2">Rhamnosyltransferase</fullName>
    </submittedName>
</protein>
<dbReference type="EMBL" id="CP007201">
    <property type="protein sequence ID" value="AHJ13779.1"/>
    <property type="molecule type" value="Genomic_DNA"/>
</dbReference>
<name>A0AA86ANJ1_SULMK</name>
<dbReference type="AlphaFoldDB" id="A0AA86ANJ1"/>
<accession>A0AA86ANJ1</accession>
<evidence type="ECO:0000313" key="3">
    <source>
        <dbReference type="Proteomes" id="UP000019322"/>
    </source>
</evidence>
<sequence length="306" mass="35993">MKLVILLSTYNGTLYLEDFLTSLEKQTYQNWELIVRDDASSDDTLVILQKFSDKINKVSILKDRQNLGVKKSFSTLVNVALQSHEQYEYIMFADQDDIWLPDKIEKTYLKMKEFEKSYSSFPLLVHSDIRVVDKKLNVLASSFWSYQHIDPKRDQLNYLLLHNIVTGCTVMINRALAEKVKTIPHEAIMHDWWMAMVASAFGKIGYIDEPLMLYRQHGTNDTGAKNYGWGYFIKKFRERPRLDRYLIQAEMFLSMYEDKLDDNSKGMLLVLKDFNSFSKFKKIQVIIKYKLWKNGFIRNIGLLVNT</sequence>
<organism evidence="2 3">
    <name type="scientific">Sulfurospirillum multivorans (strain DM 12446 / JCM 15788 / NBRC 109480)</name>
    <dbReference type="NCBI Taxonomy" id="1150621"/>
    <lineage>
        <taxon>Bacteria</taxon>
        <taxon>Pseudomonadati</taxon>
        <taxon>Campylobacterota</taxon>
        <taxon>Epsilonproteobacteria</taxon>
        <taxon>Campylobacterales</taxon>
        <taxon>Sulfurospirillaceae</taxon>
        <taxon>Sulfurospirillum</taxon>
    </lineage>
</organism>
<dbReference type="PANTHER" id="PTHR43685">
    <property type="entry name" value="GLYCOSYLTRANSFERASE"/>
    <property type="match status" value="1"/>
</dbReference>
<feature type="domain" description="Glycosyltransferase 2-like" evidence="1">
    <location>
        <begin position="5"/>
        <end position="176"/>
    </location>
</feature>
<dbReference type="PANTHER" id="PTHR43685:SF11">
    <property type="entry name" value="GLYCOSYLTRANSFERASE TAGX-RELATED"/>
    <property type="match status" value="1"/>
</dbReference>
<proteinExistence type="predicted"/>
<dbReference type="InterPro" id="IPR050834">
    <property type="entry name" value="Glycosyltransf_2"/>
</dbReference>
<dbReference type="Proteomes" id="UP000019322">
    <property type="component" value="Chromosome"/>
</dbReference>
<evidence type="ECO:0000259" key="1">
    <source>
        <dbReference type="Pfam" id="PF00535"/>
    </source>
</evidence>